<comment type="similarity">
    <text evidence="1">Belongs to the aldehyde dehydrogenase family.</text>
</comment>
<dbReference type="GO" id="GO:0004030">
    <property type="term" value="F:aldehyde dehydrogenase [NAD(P)+] activity"/>
    <property type="evidence" value="ECO:0007669"/>
    <property type="project" value="InterPro"/>
</dbReference>
<protein>
    <submittedName>
        <fullName evidence="5">Succinate-semialdehyde dehydrogenase [NADP(+)]</fullName>
    </submittedName>
</protein>
<dbReference type="Gene3D" id="3.40.605.10">
    <property type="entry name" value="Aldehyde Dehydrogenase, Chain A, domain 1"/>
    <property type="match status" value="1"/>
</dbReference>
<dbReference type="PANTHER" id="PTHR43217:SF2">
    <property type="entry name" value="SUCCINATE-SEMIALDEHYDE DEHYDROGENASE [NADP(+)]"/>
    <property type="match status" value="1"/>
</dbReference>
<reference evidence="5" key="1">
    <citation type="journal article" date="2014" name="Int. J. Syst. Evol. Microbiol.">
        <title>Complete genome sequence of Corynebacterium casei LMG S-19264T (=DSM 44701T), isolated from a smear-ripened cheese.</title>
        <authorList>
            <consortium name="US DOE Joint Genome Institute (JGI-PGF)"/>
            <person name="Walter F."/>
            <person name="Albersmeier A."/>
            <person name="Kalinowski J."/>
            <person name="Ruckert C."/>
        </authorList>
    </citation>
    <scope>NUCLEOTIDE SEQUENCE</scope>
    <source>
        <strain evidence="5">CGMCC 1.8984</strain>
    </source>
</reference>
<organism evidence="5 6">
    <name type="scientific">Agromyces bauzanensis</name>
    <dbReference type="NCBI Taxonomy" id="1308924"/>
    <lineage>
        <taxon>Bacteria</taxon>
        <taxon>Bacillati</taxon>
        <taxon>Actinomycetota</taxon>
        <taxon>Actinomycetes</taxon>
        <taxon>Micrococcales</taxon>
        <taxon>Microbacteriaceae</taxon>
        <taxon>Agromyces</taxon>
    </lineage>
</organism>
<dbReference type="InterPro" id="IPR016163">
    <property type="entry name" value="Ald_DH_C"/>
</dbReference>
<keyword evidence="2" id="KW-0521">NADP</keyword>
<dbReference type="InterPro" id="IPR015590">
    <property type="entry name" value="Aldehyde_DH_dom"/>
</dbReference>
<comment type="caution">
    <text evidence="5">The sequence shown here is derived from an EMBL/GenBank/DDBJ whole genome shotgun (WGS) entry which is preliminary data.</text>
</comment>
<dbReference type="AlphaFoldDB" id="A0A917P8J7"/>
<sequence length="458" mass="48534">MGAYATINPATGEALAEFPVISDREVDAILDRAHTAYLSWRETPLAQRTAALARAAQLSTERIDELAKLLTLEMGKPLMQAQGEVMLVASIFKYYAENAEKFLADEVLDAVGGGEAVVRTEPIGVILGVMPWNFPYYQVARFAAPNLALGNTIVLKHARNCPQSALAMEKLLHDAGIPKDAYINAFIDSRQVAEIIADPRVQGVSLTGSEKAGSAVGEVAGRHMKRYVLELGGSDPFIVLEDADVDGAVKEAVMGRVMNAGQACTASKRFIVVDSVYDEFTQKFIGAMTQIPTGDPTDPATMVGPLSSAQAAKDLGELVKDAVDKGAELHSAPQPDGGGAYYAPAVLTGVTSEMRAFSEELFGPVATVFRVPSPQAAVELANSSPFGLGGSIFTKNLDLARELAGDLETGMVWINAVTGSSAELPFGGVKRSGVGRELGKYGMSEFANKKLVRVPQPA</sequence>
<dbReference type="FunFam" id="3.40.605.10:FF:000012">
    <property type="entry name" value="NAD-dependent succinate-semialdehyde dehydrogenase"/>
    <property type="match status" value="1"/>
</dbReference>
<dbReference type="CDD" id="cd07100">
    <property type="entry name" value="ALDH_SSADH1_GabD1"/>
    <property type="match status" value="1"/>
</dbReference>
<dbReference type="RefSeq" id="WP_188741448.1">
    <property type="nucleotide sequence ID" value="NZ_BAABFW010000007.1"/>
</dbReference>
<dbReference type="InterPro" id="IPR016162">
    <property type="entry name" value="Ald_DH_N"/>
</dbReference>
<dbReference type="InterPro" id="IPR016161">
    <property type="entry name" value="Ald_DH/histidinol_DH"/>
</dbReference>
<dbReference type="PROSITE" id="PS00070">
    <property type="entry name" value="ALDEHYDE_DEHYDR_CYS"/>
    <property type="match status" value="1"/>
</dbReference>
<proteinExistence type="inferred from homology"/>
<dbReference type="Proteomes" id="UP000636956">
    <property type="component" value="Unassembled WGS sequence"/>
</dbReference>
<dbReference type="InterPro" id="IPR047110">
    <property type="entry name" value="GABD/Sad-like"/>
</dbReference>
<evidence type="ECO:0000313" key="6">
    <source>
        <dbReference type="Proteomes" id="UP000636956"/>
    </source>
</evidence>
<evidence type="ECO:0000256" key="2">
    <source>
        <dbReference type="ARBA" id="ARBA00022857"/>
    </source>
</evidence>
<evidence type="ECO:0000256" key="1">
    <source>
        <dbReference type="ARBA" id="ARBA00009986"/>
    </source>
</evidence>
<feature type="domain" description="Aldehyde dehydrogenase" evidence="4">
    <location>
        <begin position="4"/>
        <end position="452"/>
    </location>
</feature>
<dbReference type="Pfam" id="PF00171">
    <property type="entry name" value="Aldedh"/>
    <property type="match status" value="1"/>
</dbReference>
<dbReference type="Gene3D" id="3.40.309.10">
    <property type="entry name" value="Aldehyde Dehydrogenase, Chain A, domain 2"/>
    <property type="match status" value="1"/>
</dbReference>
<evidence type="ECO:0000259" key="4">
    <source>
        <dbReference type="Pfam" id="PF00171"/>
    </source>
</evidence>
<dbReference type="EMBL" id="BMMD01000001">
    <property type="protein sequence ID" value="GGJ66767.1"/>
    <property type="molecule type" value="Genomic_DNA"/>
</dbReference>
<dbReference type="SUPFAM" id="SSF53720">
    <property type="entry name" value="ALDH-like"/>
    <property type="match status" value="1"/>
</dbReference>
<keyword evidence="3" id="KW-0560">Oxidoreductase</keyword>
<gene>
    <name evidence="5" type="primary">ssdA</name>
    <name evidence="5" type="ORF">GCM10011372_00600</name>
</gene>
<dbReference type="GO" id="GO:0004777">
    <property type="term" value="F:succinate-semialdehyde dehydrogenase (NAD+) activity"/>
    <property type="evidence" value="ECO:0007669"/>
    <property type="project" value="TreeGrafter"/>
</dbReference>
<evidence type="ECO:0000313" key="5">
    <source>
        <dbReference type="EMBL" id="GGJ66767.1"/>
    </source>
</evidence>
<reference evidence="5" key="2">
    <citation type="submission" date="2020-09" db="EMBL/GenBank/DDBJ databases">
        <authorList>
            <person name="Sun Q."/>
            <person name="Zhou Y."/>
        </authorList>
    </citation>
    <scope>NUCLEOTIDE SEQUENCE</scope>
    <source>
        <strain evidence="5">CGMCC 1.8984</strain>
    </source>
</reference>
<dbReference type="InterPro" id="IPR016160">
    <property type="entry name" value="Ald_DH_CS_CYS"/>
</dbReference>
<accession>A0A917P8J7</accession>
<dbReference type="FunFam" id="3.40.309.10:FF:000009">
    <property type="entry name" value="Aldehyde dehydrogenase A"/>
    <property type="match status" value="1"/>
</dbReference>
<keyword evidence="6" id="KW-1185">Reference proteome</keyword>
<name>A0A917P8J7_9MICO</name>
<dbReference type="PANTHER" id="PTHR43217">
    <property type="entry name" value="SUCCINATE SEMIALDEHYDE DEHYDROGENASE [NAD(P)+] SAD"/>
    <property type="match status" value="1"/>
</dbReference>
<evidence type="ECO:0000256" key="3">
    <source>
        <dbReference type="ARBA" id="ARBA00023002"/>
    </source>
</evidence>
<dbReference type="InterPro" id="IPR044148">
    <property type="entry name" value="ALDH_GabD1-like"/>
</dbReference>